<dbReference type="EMBL" id="UINC01001649">
    <property type="protein sequence ID" value="SUZ85774.1"/>
    <property type="molecule type" value="Genomic_DNA"/>
</dbReference>
<reference evidence="2" key="1">
    <citation type="submission" date="2018-05" db="EMBL/GenBank/DDBJ databases">
        <authorList>
            <person name="Lanie J.A."/>
            <person name="Ng W.-L."/>
            <person name="Kazmierczak K.M."/>
            <person name="Andrzejewski T.M."/>
            <person name="Davidsen T.M."/>
            <person name="Wayne K.J."/>
            <person name="Tettelin H."/>
            <person name="Glass J.I."/>
            <person name="Rusch D."/>
            <person name="Podicherti R."/>
            <person name="Tsui H.-C.T."/>
            <person name="Winkler M.E."/>
        </authorList>
    </citation>
    <scope>NUCLEOTIDE SEQUENCE</scope>
</reference>
<organism evidence="2">
    <name type="scientific">marine metagenome</name>
    <dbReference type="NCBI Taxonomy" id="408172"/>
    <lineage>
        <taxon>unclassified sequences</taxon>
        <taxon>metagenomes</taxon>
        <taxon>ecological metagenomes</taxon>
    </lineage>
</organism>
<dbReference type="InterPro" id="IPR036249">
    <property type="entry name" value="Thioredoxin-like_sf"/>
</dbReference>
<accession>A0A381R3H5</accession>
<gene>
    <name evidence="2" type="ORF">METZ01_LOCUS38628</name>
</gene>
<dbReference type="InterPro" id="IPR050983">
    <property type="entry name" value="GST_Omega/HSP26"/>
</dbReference>
<dbReference type="Gene3D" id="1.20.1050.10">
    <property type="match status" value="1"/>
</dbReference>
<dbReference type="PANTHER" id="PTHR43968">
    <property type="match status" value="1"/>
</dbReference>
<dbReference type="SFLD" id="SFLDS00019">
    <property type="entry name" value="Glutathione_Transferase_(cytos"/>
    <property type="match status" value="1"/>
</dbReference>
<proteinExistence type="predicted"/>
<evidence type="ECO:0000313" key="2">
    <source>
        <dbReference type="EMBL" id="SUZ85774.1"/>
    </source>
</evidence>
<sequence length="212" mass="24571">MVSINKRTSMALFSDAGDHYCQRVRIVLEEKGIASEIIDADKNNLSNDILEVSPYATLPVLVDRDVALYDSVTLMEYLDERFPHPPLLPVYPVARANIRLYIKRITNDWCSLFDTLVDNKLKEAEERKLKKQLKSMILSTNPIFKEKAFFMNEEFSLVDCCIGPILWRLPQVGIDIPRDAKNKPINEYMKKVFTRQAFLNSLTEIEREIRSI</sequence>
<dbReference type="InterPro" id="IPR004046">
    <property type="entry name" value="GST_C"/>
</dbReference>
<dbReference type="InterPro" id="IPR004045">
    <property type="entry name" value="Glutathione_S-Trfase_N"/>
</dbReference>
<dbReference type="Gene3D" id="3.40.30.10">
    <property type="entry name" value="Glutaredoxin"/>
    <property type="match status" value="1"/>
</dbReference>
<dbReference type="Pfam" id="PF00043">
    <property type="entry name" value="GST_C"/>
    <property type="match status" value="1"/>
</dbReference>
<dbReference type="PANTHER" id="PTHR43968:SF6">
    <property type="entry name" value="GLUTATHIONE S-TRANSFERASE OMEGA"/>
    <property type="match status" value="1"/>
</dbReference>
<dbReference type="InterPro" id="IPR036282">
    <property type="entry name" value="Glutathione-S-Trfase_C_sf"/>
</dbReference>
<dbReference type="Pfam" id="PF13417">
    <property type="entry name" value="GST_N_3"/>
    <property type="match status" value="1"/>
</dbReference>
<dbReference type="SFLD" id="SFLDG00358">
    <property type="entry name" value="Main_(cytGST)"/>
    <property type="match status" value="1"/>
</dbReference>
<dbReference type="InterPro" id="IPR040079">
    <property type="entry name" value="Glutathione_S-Trfase"/>
</dbReference>
<dbReference type="SUPFAM" id="SSF47616">
    <property type="entry name" value="GST C-terminal domain-like"/>
    <property type="match status" value="1"/>
</dbReference>
<dbReference type="SUPFAM" id="SSF52833">
    <property type="entry name" value="Thioredoxin-like"/>
    <property type="match status" value="1"/>
</dbReference>
<dbReference type="AlphaFoldDB" id="A0A381R3H5"/>
<dbReference type="PROSITE" id="PS50404">
    <property type="entry name" value="GST_NTER"/>
    <property type="match status" value="1"/>
</dbReference>
<name>A0A381R3H5_9ZZZZ</name>
<feature type="domain" description="GST N-terminal" evidence="1">
    <location>
        <begin position="8"/>
        <end position="86"/>
    </location>
</feature>
<protein>
    <recommendedName>
        <fullName evidence="1">GST N-terminal domain-containing protein</fullName>
    </recommendedName>
</protein>
<evidence type="ECO:0000259" key="1">
    <source>
        <dbReference type="PROSITE" id="PS50404"/>
    </source>
</evidence>
<dbReference type="GO" id="GO:0005737">
    <property type="term" value="C:cytoplasm"/>
    <property type="evidence" value="ECO:0007669"/>
    <property type="project" value="TreeGrafter"/>
</dbReference>